<proteinExistence type="predicted"/>
<dbReference type="EMBL" id="BAAAGG010000005">
    <property type="protein sequence ID" value="GAA0759698.1"/>
    <property type="molecule type" value="Genomic_DNA"/>
</dbReference>
<reference evidence="1 2" key="1">
    <citation type="journal article" date="2019" name="Int. J. Syst. Evol. Microbiol.">
        <title>The Global Catalogue of Microorganisms (GCM) 10K type strain sequencing project: providing services to taxonomists for standard genome sequencing and annotation.</title>
        <authorList>
            <consortium name="The Broad Institute Genomics Platform"/>
            <consortium name="The Broad Institute Genome Sequencing Center for Infectious Disease"/>
            <person name="Wu L."/>
            <person name="Ma J."/>
        </authorList>
    </citation>
    <scope>NUCLEOTIDE SEQUENCE [LARGE SCALE GENOMIC DNA]</scope>
    <source>
        <strain evidence="1 2">JCM 16231</strain>
    </source>
</reference>
<dbReference type="Proteomes" id="UP001500185">
    <property type="component" value="Unassembled WGS sequence"/>
</dbReference>
<accession>A0ABN1KA19</accession>
<name>A0ABN1KA19_9FLAO</name>
<organism evidence="1 2">
    <name type="scientific">Psychroflexus lacisalsi</name>
    <dbReference type="NCBI Taxonomy" id="503928"/>
    <lineage>
        <taxon>Bacteria</taxon>
        <taxon>Pseudomonadati</taxon>
        <taxon>Bacteroidota</taxon>
        <taxon>Flavobacteriia</taxon>
        <taxon>Flavobacteriales</taxon>
        <taxon>Flavobacteriaceae</taxon>
        <taxon>Psychroflexus</taxon>
    </lineage>
</organism>
<comment type="caution">
    <text evidence="1">The sequence shown here is derived from an EMBL/GenBank/DDBJ whole genome shotgun (WGS) entry which is preliminary data.</text>
</comment>
<gene>
    <name evidence="1" type="ORF">GCM10009433_18150</name>
</gene>
<keyword evidence="2" id="KW-1185">Reference proteome</keyword>
<evidence type="ECO:0000313" key="2">
    <source>
        <dbReference type="Proteomes" id="UP001500185"/>
    </source>
</evidence>
<protein>
    <submittedName>
        <fullName evidence="1">Uncharacterized protein</fullName>
    </submittedName>
</protein>
<sequence>MNLTDLGQSRIGNLPLFLEEKKKEMNAFGKRPKGNFISEANWQGLYVLTEHWKSDVSFYSEDLNFLHHLIDKYFLKISKRENIDKVLEIEINLLKVDKQCVSLLSKINQHLHHLAELIDDSSTLDSHQFRLEHEGLEDNFAQFVKDFRNQRREVFKITEYLITGEDLVKQLSINSQ</sequence>
<evidence type="ECO:0000313" key="1">
    <source>
        <dbReference type="EMBL" id="GAA0759698.1"/>
    </source>
</evidence>
<dbReference type="RefSeq" id="WP_224454328.1">
    <property type="nucleotide sequence ID" value="NZ_BAAAGG010000005.1"/>
</dbReference>